<sequence>MLASDPLPAPEKARVGRDLQRYSADGERLLAGCIPIRMKSSKDGMAGVEVLLVSSRGSSKGLVFPKGGWETDEDVEAAAARETIEEAGVRGRLEVPMLGRFRYVGKPDRRHTAGTQVACVVHMFVMHVAEELQTWPEQEQRQRHWCSVEEACAKCRHEWMREALLTWMQQRGWSLPAQLPAGSQPPLDAPQNTCNGQVNGLPVAS</sequence>
<dbReference type="PROSITE" id="PS51462">
    <property type="entry name" value="NUDIX"/>
    <property type="match status" value="1"/>
</dbReference>
<dbReference type="Gene3D" id="3.90.79.10">
    <property type="entry name" value="Nucleoside Triphosphate Pyrophosphohydrolase"/>
    <property type="match status" value="1"/>
</dbReference>
<reference evidence="8 9" key="1">
    <citation type="journal article" date="2024" name="Nat. Commun.">
        <title>Phylogenomics reveals the evolutionary origins of lichenization in chlorophyte algae.</title>
        <authorList>
            <person name="Puginier C."/>
            <person name="Libourel C."/>
            <person name="Otte J."/>
            <person name="Skaloud P."/>
            <person name="Haon M."/>
            <person name="Grisel S."/>
            <person name="Petersen M."/>
            <person name="Berrin J.G."/>
            <person name="Delaux P.M."/>
            <person name="Dal Grande F."/>
            <person name="Keller J."/>
        </authorList>
    </citation>
    <scope>NUCLEOTIDE SEQUENCE [LARGE SCALE GENOMIC DNA]</scope>
    <source>
        <strain evidence="8 9">SAG 216-7</strain>
    </source>
</reference>
<dbReference type="EMBL" id="JALJOT010000002">
    <property type="protein sequence ID" value="KAK9917727.1"/>
    <property type="molecule type" value="Genomic_DNA"/>
</dbReference>
<dbReference type="Pfam" id="PF00293">
    <property type="entry name" value="NUDIX"/>
    <property type="match status" value="1"/>
</dbReference>
<dbReference type="PROSITE" id="PS00893">
    <property type="entry name" value="NUDIX_BOX"/>
    <property type="match status" value="1"/>
</dbReference>
<evidence type="ECO:0000313" key="9">
    <source>
        <dbReference type="Proteomes" id="UP001491310"/>
    </source>
</evidence>
<dbReference type="InterPro" id="IPR020084">
    <property type="entry name" value="NUDIX_hydrolase_CS"/>
</dbReference>
<keyword evidence="9" id="KW-1185">Reference proteome</keyword>
<protein>
    <recommendedName>
        <fullName evidence="7">Nudix hydrolase domain-containing protein</fullName>
    </recommendedName>
</protein>
<feature type="domain" description="Nudix hydrolase" evidence="7">
    <location>
        <begin position="26"/>
        <end position="168"/>
    </location>
</feature>
<name>A0ABR2Z1B7_9CHLO</name>
<keyword evidence="5" id="KW-0460">Magnesium</keyword>
<keyword evidence="4" id="KW-0378">Hydrolase</keyword>
<dbReference type="InterPro" id="IPR047198">
    <property type="entry name" value="DDP-like_NUDIX"/>
</dbReference>
<evidence type="ECO:0000256" key="3">
    <source>
        <dbReference type="ARBA" id="ARBA00022723"/>
    </source>
</evidence>
<evidence type="ECO:0000256" key="4">
    <source>
        <dbReference type="ARBA" id="ARBA00022801"/>
    </source>
</evidence>
<dbReference type="InterPro" id="IPR015797">
    <property type="entry name" value="NUDIX_hydrolase-like_dom_sf"/>
</dbReference>
<dbReference type="CDD" id="cd04666">
    <property type="entry name" value="NUDIX_DIPP2_like_Nudt4"/>
    <property type="match status" value="1"/>
</dbReference>
<organism evidence="8 9">
    <name type="scientific">Coccomyxa subellipsoidea</name>
    <dbReference type="NCBI Taxonomy" id="248742"/>
    <lineage>
        <taxon>Eukaryota</taxon>
        <taxon>Viridiplantae</taxon>
        <taxon>Chlorophyta</taxon>
        <taxon>core chlorophytes</taxon>
        <taxon>Trebouxiophyceae</taxon>
        <taxon>Trebouxiophyceae incertae sedis</taxon>
        <taxon>Coccomyxaceae</taxon>
        <taxon>Coccomyxa</taxon>
    </lineage>
</organism>
<accession>A0ABR2Z1B7</accession>
<dbReference type="SUPFAM" id="SSF55811">
    <property type="entry name" value="Nudix"/>
    <property type="match status" value="1"/>
</dbReference>
<comment type="caution">
    <text evidence="8">The sequence shown here is derived from an EMBL/GenBank/DDBJ whole genome shotgun (WGS) entry which is preliminary data.</text>
</comment>
<keyword evidence="3" id="KW-0479">Metal-binding</keyword>
<evidence type="ECO:0000256" key="2">
    <source>
        <dbReference type="ARBA" id="ARBA00005582"/>
    </source>
</evidence>
<comment type="cofactor">
    <cofactor evidence="1">
        <name>Mg(2+)</name>
        <dbReference type="ChEBI" id="CHEBI:18420"/>
    </cofactor>
</comment>
<evidence type="ECO:0000256" key="1">
    <source>
        <dbReference type="ARBA" id="ARBA00001946"/>
    </source>
</evidence>
<proteinExistence type="inferred from homology"/>
<dbReference type="Proteomes" id="UP001491310">
    <property type="component" value="Unassembled WGS sequence"/>
</dbReference>
<dbReference type="PANTHER" id="PTHR12629">
    <property type="entry name" value="DIPHOSPHOINOSITOL POLYPHOSPHATE PHOSPHOHYDROLASE"/>
    <property type="match status" value="1"/>
</dbReference>
<evidence type="ECO:0000256" key="5">
    <source>
        <dbReference type="ARBA" id="ARBA00022842"/>
    </source>
</evidence>
<evidence type="ECO:0000259" key="7">
    <source>
        <dbReference type="PROSITE" id="PS51462"/>
    </source>
</evidence>
<evidence type="ECO:0000313" key="8">
    <source>
        <dbReference type="EMBL" id="KAK9917727.1"/>
    </source>
</evidence>
<comment type="similarity">
    <text evidence="2">Belongs to the Nudix hydrolase family.</text>
</comment>
<dbReference type="InterPro" id="IPR000086">
    <property type="entry name" value="NUDIX_hydrolase_dom"/>
</dbReference>
<feature type="region of interest" description="Disordered" evidence="6">
    <location>
        <begin position="177"/>
        <end position="205"/>
    </location>
</feature>
<evidence type="ECO:0000256" key="6">
    <source>
        <dbReference type="SAM" id="MobiDB-lite"/>
    </source>
</evidence>
<gene>
    <name evidence="8" type="ORF">WJX75_007590</name>
</gene>
<dbReference type="PANTHER" id="PTHR12629:SF0">
    <property type="entry name" value="DIPHOSPHOINOSITOL-POLYPHOSPHATE DIPHOSPHATASE"/>
    <property type="match status" value="1"/>
</dbReference>